<dbReference type="GO" id="GO:0006895">
    <property type="term" value="P:Golgi to endosome transport"/>
    <property type="evidence" value="ECO:0007669"/>
    <property type="project" value="InterPro"/>
</dbReference>
<dbReference type="PANTHER" id="PTHR14042">
    <property type="entry name" value="DOPEY-RELATED"/>
    <property type="match status" value="1"/>
</dbReference>
<accession>A0A0V1Q1V3</accession>
<dbReference type="GO" id="GO:0015031">
    <property type="term" value="P:protein transport"/>
    <property type="evidence" value="ECO:0007669"/>
    <property type="project" value="UniProtKB-KW"/>
</dbReference>
<evidence type="ECO:0000256" key="6">
    <source>
        <dbReference type="ARBA" id="ARBA00046326"/>
    </source>
</evidence>
<organism evidence="11 12">
    <name type="scientific">Debaryomyces fabryi</name>
    <dbReference type="NCBI Taxonomy" id="58627"/>
    <lineage>
        <taxon>Eukaryota</taxon>
        <taxon>Fungi</taxon>
        <taxon>Dikarya</taxon>
        <taxon>Ascomycota</taxon>
        <taxon>Saccharomycotina</taxon>
        <taxon>Pichiomycetes</taxon>
        <taxon>Debaryomycetaceae</taxon>
        <taxon>Debaryomyces</taxon>
    </lineage>
</organism>
<dbReference type="InterPro" id="IPR056458">
    <property type="entry name" value="TPR_DOP1_M"/>
</dbReference>
<dbReference type="Pfam" id="PF24598">
    <property type="entry name" value="DOP1_C"/>
    <property type="match status" value="1"/>
</dbReference>
<dbReference type="RefSeq" id="XP_015468363.1">
    <property type="nucleotide sequence ID" value="XM_015610827.1"/>
</dbReference>
<dbReference type="GO" id="GO:0005829">
    <property type="term" value="C:cytosol"/>
    <property type="evidence" value="ECO:0007669"/>
    <property type="project" value="GOC"/>
</dbReference>
<evidence type="ECO:0000313" key="11">
    <source>
        <dbReference type="EMBL" id="KSA02261.1"/>
    </source>
</evidence>
<dbReference type="Pfam" id="PF04118">
    <property type="entry name" value="Dopey_N"/>
    <property type="match status" value="1"/>
</dbReference>
<dbReference type="InterPro" id="IPR007249">
    <property type="entry name" value="DOP1_N"/>
</dbReference>
<evidence type="ECO:0000259" key="8">
    <source>
        <dbReference type="Pfam" id="PF04118"/>
    </source>
</evidence>
<keyword evidence="3" id="KW-0653">Protein transport</keyword>
<dbReference type="Proteomes" id="UP000054251">
    <property type="component" value="Unassembled WGS sequence"/>
</dbReference>
<dbReference type="GO" id="GO:0005802">
    <property type="term" value="C:trans-Golgi network"/>
    <property type="evidence" value="ECO:0007669"/>
    <property type="project" value="TreeGrafter"/>
</dbReference>
<comment type="subcellular location">
    <subcellularLocation>
        <location evidence="1">Golgi apparatus membrane</location>
        <topology evidence="1">Peripheral membrane protein</topology>
    </subcellularLocation>
</comment>
<dbReference type="GO" id="GO:0000139">
    <property type="term" value="C:Golgi membrane"/>
    <property type="evidence" value="ECO:0007669"/>
    <property type="project" value="UniProtKB-SubCell"/>
</dbReference>
<feature type="domain" description="DOP1-like C-terminal" evidence="10">
    <location>
        <begin position="1238"/>
        <end position="1692"/>
    </location>
</feature>
<proteinExistence type="inferred from homology"/>
<dbReference type="InterPro" id="IPR040314">
    <property type="entry name" value="DOP1"/>
</dbReference>
<evidence type="ECO:0000259" key="10">
    <source>
        <dbReference type="Pfam" id="PF24598"/>
    </source>
</evidence>
<sequence length="1711" mass="195211">MDPGKKLNGILKVIPSFGFKKTDMSQLSSKDKRYVQQVEKALASFDSLEEWADYIAFLSRLQKSLQLSDDNKATHTLPGIVYSHQIANKLSLCLSSKLPNGVHQKALSLYEDIFRALSTKALNEELSIWLPGLLPVLSFCSLQIKPQLLKLYKEHILANVSTSNLRIVCKPLILSLLPGLDDENSELFTDVLDLMDLLKKKLNNDSHFWQSMFLSIISNPEKRLGALCWCNKRLPVFQSIVSEDNTTKFSDEAQACLTPDSGLLIRAFATSINSVTNFNPASDIIVIRGFFDLLLTHLPLNSKVLHEMIFNKDKEMLMMACCRVTLRKDMSLNRRLWNWLLGPENEHHNTDMPNELSRAKYFQDYGLESLTSGLLKIIEGSKYSSNQKVDAIRISLSLIMDKWEICHTVTDKLFLPIMKTCFQECCRQQNKNESNIILNSTQTFFDGVEASYIWKNLISLMLDGYNEKPDLIHFILNNFDFNEEEMVTTHVPIAILVLLRSGIYSLKWLDVLENLVTLIPQRTFTSIVEDDHLKNYSKDEIMSLVIDYYNALTNDESTKFPIPLSAFSSLIINSLEELYIKNLDNPECSLRLCSLFCEILYAIPNDNKDIAWSNKPIVKKMLEQQVTNEQTSQADKQKNLLIAFSLTKMLNHISDNLSPIEKAKLLKIILSNLWTSLVSPYPANYQVETVKCIFDLEISCPNYHITAGILRLLLQSPINERVRAFSVLWIHSNSFNDSNAVLARPLQLLLDDIQDEDNENSMSVINFIAYVFKSGSGNRLLKLVTSPLLSFEFMNVDTKELGCEDDLAQFAYHLNTILNLIRTNGKPVKDAFNTELAVMDNSAKLKIIKSNDWDISTYKSLIFYVIEKFFSLKLSKDIRNDAATVSSYFKNINISLQLLSNLVTGNEPDFASKFHMLIETCSYYTNLSDKKLYESELIENKFLKCILHFLKIAQDLKINLNLLHIEDEGKDPLIVRFIIQGIEKSQTSLLLESWMSLLTRSLYLFNESVFSVILTLNDAIIKKIDSYFKTIKSYDHFDQLSDIEASIGVLISGLEDLLSISHSYLLTSNMRANNDKINSNSDSGFFGNVIQGVFQLESPAFRSTEQNKLYSILLSFQDASKLSFLIWVWADRKPQINTDAVAEKSLTYLAHKLKFKTRKFLETLVELERQEVIETLIKYDNASSATIKLLHVLDGGRPQVSLPHIWNSIISRCHASVLEESQVSSLTTNISAKELSRFLVDYVETIDNDSISDIWNPTILFFREVISYSAHFSEVLSDFLKVIKTLSLKLNSSKFGEQKKNKKELADLFLKLLTTSVSSKNKGFSAIETSQNDEEDKTNEGSAPAEHPLASEDELFDALSAILEYLDDIMQDSDRASSCINTIIANLVSPQIKPKRIHEIPSKTLALMELIGKYHPNKSWKSLISDSFMDNSFFNVSETRLNQWKPIISSWISCERDKIGDLVMKITPSVLSTSSNIFVWNENSEVESKRYVIRRISFLIICQPDDYFLPNLDDIFGRITYSLDTLCPVSYRTEITRLIRVLVLKFSELHLLPHWITINHELINIFEFLKEKPLKELISLTFEEVNLILSGCKLLDQLLLLKYDEFNLNEWLFISSNADVADSGAKTSLFAIIDKIATENDVALSKEATIRIEQPNEEMIPLLYGVKNIKSISSLRSFFDSLSLINYERTYNLFEVNINACIEDAINDLIV</sequence>
<evidence type="ECO:0000256" key="4">
    <source>
        <dbReference type="ARBA" id="ARBA00023034"/>
    </source>
</evidence>
<evidence type="ECO:0000256" key="5">
    <source>
        <dbReference type="ARBA" id="ARBA00023136"/>
    </source>
</evidence>
<gene>
    <name evidence="11" type="ORF">AC631_01997</name>
</gene>
<keyword evidence="2" id="KW-0813">Transport</keyword>
<feature type="domain" description="DOP1-like middle TPR" evidence="9">
    <location>
        <begin position="361"/>
        <end position="549"/>
    </location>
</feature>
<evidence type="ECO:0000259" key="9">
    <source>
        <dbReference type="Pfam" id="PF24597"/>
    </source>
</evidence>
<evidence type="ECO:0000256" key="2">
    <source>
        <dbReference type="ARBA" id="ARBA00022448"/>
    </source>
</evidence>
<feature type="region of interest" description="Disordered" evidence="7">
    <location>
        <begin position="1324"/>
        <end position="1347"/>
    </location>
</feature>
<evidence type="ECO:0000256" key="3">
    <source>
        <dbReference type="ARBA" id="ARBA00022927"/>
    </source>
</evidence>
<dbReference type="GeneID" id="26839006"/>
<feature type="domain" description="DOP1 N-terminal" evidence="8">
    <location>
        <begin position="29"/>
        <end position="344"/>
    </location>
</feature>
<dbReference type="EMBL" id="LMYN01000031">
    <property type="protein sequence ID" value="KSA02261.1"/>
    <property type="molecule type" value="Genomic_DNA"/>
</dbReference>
<dbReference type="PANTHER" id="PTHR14042:SF24">
    <property type="entry name" value="PROTEIN DOPEY-1 HOMOLOG"/>
    <property type="match status" value="1"/>
</dbReference>
<evidence type="ECO:0000256" key="1">
    <source>
        <dbReference type="ARBA" id="ARBA00004395"/>
    </source>
</evidence>
<keyword evidence="5" id="KW-0472">Membrane</keyword>
<evidence type="ECO:0000256" key="7">
    <source>
        <dbReference type="SAM" id="MobiDB-lite"/>
    </source>
</evidence>
<dbReference type="GO" id="GO:0005768">
    <property type="term" value="C:endosome"/>
    <property type="evidence" value="ECO:0007669"/>
    <property type="project" value="TreeGrafter"/>
</dbReference>
<reference evidence="11 12" key="1">
    <citation type="submission" date="2015-11" db="EMBL/GenBank/DDBJ databases">
        <title>The genome of Debaryomyces fabryi.</title>
        <authorList>
            <person name="Tafer H."/>
            <person name="Lopandic K."/>
        </authorList>
    </citation>
    <scope>NUCLEOTIDE SEQUENCE [LARGE SCALE GENOMIC DNA]</scope>
    <source>
        <strain evidence="11 12">CBS 789</strain>
    </source>
</reference>
<dbReference type="InterPro" id="IPR056457">
    <property type="entry name" value="DOP1_C"/>
</dbReference>
<dbReference type="OrthoDB" id="297643at2759"/>
<dbReference type="Pfam" id="PF24597">
    <property type="entry name" value="TPR_DOP1_M"/>
    <property type="match status" value="1"/>
</dbReference>
<evidence type="ECO:0000313" key="12">
    <source>
        <dbReference type="Proteomes" id="UP000054251"/>
    </source>
</evidence>
<keyword evidence="4" id="KW-0333">Golgi apparatus</keyword>
<comment type="similarity">
    <text evidence="6">Belongs to the DOP1 family.</text>
</comment>
<keyword evidence="12" id="KW-1185">Reference proteome</keyword>
<comment type="caution">
    <text evidence="11">The sequence shown here is derived from an EMBL/GenBank/DDBJ whole genome shotgun (WGS) entry which is preliminary data.</text>
</comment>
<name>A0A0V1Q1V3_9ASCO</name>
<protein>
    <submittedName>
        <fullName evidence="11">Uncharacterized protein</fullName>
    </submittedName>
</protein>